<name>A0A1M4YUT7_9CLOT</name>
<evidence type="ECO:0000256" key="4">
    <source>
        <dbReference type="ARBA" id="ARBA00022970"/>
    </source>
</evidence>
<dbReference type="OrthoDB" id="9780162at2"/>
<keyword evidence="10" id="KW-1185">Reference proteome</keyword>
<keyword evidence="4" id="KW-0029">Amino-acid transport</keyword>
<dbReference type="InterPro" id="IPR050524">
    <property type="entry name" value="APC_YAT"/>
</dbReference>
<evidence type="ECO:0000256" key="1">
    <source>
        <dbReference type="ARBA" id="ARBA00004141"/>
    </source>
</evidence>
<feature type="transmembrane region" description="Helical" evidence="7">
    <location>
        <begin position="18"/>
        <end position="36"/>
    </location>
</feature>
<evidence type="ECO:0000256" key="2">
    <source>
        <dbReference type="ARBA" id="ARBA00022448"/>
    </source>
</evidence>
<evidence type="ECO:0000313" key="10">
    <source>
        <dbReference type="Proteomes" id="UP000184035"/>
    </source>
</evidence>
<dbReference type="EMBL" id="FQVM01000032">
    <property type="protein sequence ID" value="SHF09262.1"/>
    <property type="molecule type" value="Genomic_DNA"/>
</dbReference>
<evidence type="ECO:0000256" key="6">
    <source>
        <dbReference type="ARBA" id="ARBA00023136"/>
    </source>
</evidence>
<reference evidence="9 10" key="1">
    <citation type="submission" date="2016-11" db="EMBL/GenBank/DDBJ databases">
        <authorList>
            <person name="Jaros S."/>
            <person name="Januszkiewicz K."/>
            <person name="Wedrychowicz H."/>
        </authorList>
    </citation>
    <scope>NUCLEOTIDE SEQUENCE [LARGE SCALE GENOMIC DNA]</scope>
    <source>
        <strain evidence="9 10">DSM 2631</strain>
    </source>
</reference>
<dbReference type="GO" id="GO:0015171">
    <property type="term" value="F:amino acid transmembrane transporter activity"/>
    <property type="evidence" value="ECO:0007669"/>
    <property type="project" value="TreeGrafter"/>
</dbReference>
<feature type="transmembrane region" description="Helical" evidence="7">
    <location>
        <begin position="279"/>
        <end position="299"/>
    </location>
</feature>
<dbReference type="AlphaFoldDB" id="A0A1M4YUT7"/>
<dbReference type="PANTHER" id="PTHR43341:SF1">
    <property type="entry name" value="GENERAL AMINO-ACID PERMEASE GAP1"/>
    <property type="match status" value="1"/>
</dbReference>
<feature type="transmembrane region" description="Helical" evidence="7">
    <location>
        <begin position="358"/>
        <end position="383"/>
    </location>
</feature>
<accession>A0A1M4YUT7</accession>
<gene>
    <name evidence="9" type="ORF">SAMN05443638_1329</name>
</gene>
<sequence length="486" mass="52542">MSDSENQQLKRGLKARHLNMIAMGGAIGTGIFLAMGDTIHQAGPGGALVAYGLIGVMVYFLITSLGEMATYMPVSGSFGTYATKFVDPALGFALGWNYWYNWAITIAAEMVAGALIMKYWFPDVKSIFWSILFLAIIIGLNILSSKAYGESEYWFASIKVITVIVFLLIGVATILGIMGGEKLGFKNFHSNGGPFIGGMKSIFAIFLIAGFSFQGTELVGIAAGESENPEKTIPKAINTIFWRILIFYIGTIIVIGAVIPFAEAGVNESAFTMVFEKAGIATAASLMNVVILTSVLSAGNSGMYASSRMLYSMAKEGMAPKVFGKLNSRGVPINAVILTTIIASACFLTGIFAESTVYVWLVAASGLAGFIAWVGIAICHYRFRKAYVAQGRDLKNIKYKAKFFPIGPIIALLMCAIIILGQGYGYINDNGVDWKGMIAAYIGLPLFLILYFGYKIKNKTKILKLDEIDLDYSEESNNEDKDSSIA</sequence>
<dbReference type="Gene3D" id="1.20.1740.10">
    <property type="entry name" value="Amino acid/polyamine transporter I"/>
    <property type="match status" value="1"/>
</dbReference>
<feature type="transmembrane region" description="Helical" evidence="7">
    <location>
        <begin position="331"/>
        <end position="352"/>
    </location>
</feature>
<dbReference type="FunFam" id="1.20.1740.10:FF:000001">
    <property type="entry name" value="Amino acid permease"/>
    <property type="match status" value="1"/>
</dbReference>
<dbReference type="PROSITE" id="PS00218">
    <property type="entry name" value="AMINO_ACID_PERMEASE_1"/>
    <property type="match status" value="1"/>
</dbReference>
<feature type="transmembrane region" description="Helical" evidence="7">
    <location>
        <begin position="42"/>
        <end position="62"/>
    </location>
</feature>
<organism evidence="9 10">
    <name type="scientific">Clostridium fallax</name>
    <dbReference type="NCBI Taxonomy" id="1533"/>
    <lineage>
        <taxon>Bacteria</taxon>
        <taxon>Bacillati</taxon>
        <taxon>Bacillota</taxon>
        <taxon>Clostridia</taxon>
        <taxon>Eubacteriales</taxon>
        <taxon>Clostridiaceae</taxon>
        <taxon>Clostridium</taxon>
    </lineage>
</organism>
<feature type="transmembrane region" description="Helical" evidence="7">
    <location>
        <begin position="156"/>
        <end position="178"/>
    </location>
</feature>
<feature type="transmembrane region" description="Helical" evidence="7">
    <location>
        <begin position="403"/>
        <end position="424"/>
    </location>
</feature>
<dbReference type="Proteomes" id="UP000184035">
    <property type="component" value="Unassembled WGS sequence"/>
</dbReference>
<keyword evidence="5 7" id="KW-1133">Transmembrane helix</keyword>
<protein>
    <submittedName>
        <fullName evidence="9">Lysine:proton symporter, AAT family</fullName>
    </submittedName>
</protein>
<feature type="domain" description="Amino acid permease/ SLC12A" evidence="8">
    <location>
        <begin position="17"/>
        <end position="465"/>
    </location>
</feature>
<dbReference type="InterPro" id="IPR004840">
    <property type="entry name" value="Amino_acid_permease_CS"/>
</dbReference>
<feature type="transmembrane region" description="Helical" evidence="7">
    <location>
        <begin position="240"/>
        <end position="259"/>
    </location>
</feature>
<dbReference type="PIRSF" id="PIRSF006060">
    <property type="entry name" value="AA_transporter"/>
    <property type="match status" value="1"/>
</dbReference>
<dbReference type="RefSeq" id="WP_072897461.1">
    <property type="nucleotide sequence ID" value="NZ_FQVM01000032.1"/>
</dbReference>
<dbReference type="STRING" id="1533.SAMN05443638_1329"/>
<evidence type="ECO:0000256" key="5">
    <source>
        <dbReference type="ARBA" id="ARBA00022989"/>
    </source>
</evidence>
<feature type="transmembrane region" description="Helical" evidence="7">
    <location>
        <begin position="127"/>
        <end position="144"/>
    </location>
</feature>
<dbReference type="InterPro" id="IPR004841">
    <property type="entry name" value="AA-permease/SLC12A_dom"/>
</dbReference>
<evidence type="ECO:0000256" key="7">
    <source>
        <dbReference type="SAM" id="Phobius"/>
    </source>
</evidence>
<feature type="transmembrane region" description="Helical" evidence="7">
    <location>
        <begin position="436"/>
        <end position="454"/>
    </location>
</feature>
<comment type="subcellular location">
    <subcellularLocation>
        <location evidence="1">Membrane</location>
        <topology evidence="1">Multi-pass membrane protein</topology>
    </subcellularLocation>
</comment>
<feature type="transmembrane region" description="Helical" evidence="7">
    <location>
        <begin position="99"/>
        <end position="121"/>
    </location>
</feature>
<keyword evidence="6 7" id="KW-0472">Membrane</keyword>
<evidence type="ECO:0000259" key="8">
    <source>
        <dbReference type="Pfam" id="PF00324"/>
    </source>
</evidence>
<dbReference type="GO" id="GO:0016020">
    <property type="term" value="C:membrane"/>
    <property type="evidence" value="ECO:0007669"/>
    <property type="project" value="UniProtKB-SubCell"/>
</dbReference>
<dbReference type="Pfam" id="PF00324">
    <property type="entry name" value="AA_permease"/>
    <property type="match status" value="1"/>
</dbReference>
<evidence type="ECO:0000256" key="3">
    <source>
        <dbReference type="ARBA" id="ARBA00022692"/>
    </source>
</evidence>
<keyword evidence="3 7" id="KW-0812">Transmembrane</keyword>
<feature type="transmembrane region" description="Helical" evidence="7">
    <location>
        <begin position="198"/>
        <end position="219"/>
    </location>
</feature>
<keyword evidence="2" id="KW-0813">Transport</keyword>
<proteinExistence type="predicted"/>
<evidence type="ECO:0000313" key="9">
    <source>
        <dbReference type="EMBL" id="SHF09262.1"/>
    </source>
</evidence>
<dbReference type="PANTHER" id="PTHR43341">
    <property type="entry name" value="AMINO ACID PERMEASE"/>
    <property type="match status" value="1"/>
</dbReference>